<protein>
    <submittedName>
        <fullName evidence="13">Methyl-accepting chemotaxis protein</fullName>
    </submittedName>
</protein>
<keyword evidence="2" id="KW-1003">Cell membrane</keyword>
<feature type="transmembrane region" description="Helical" evidence="11">
    <location>
        <begin position="17"/>
        <end position="37"/>
    </location>
</feature>
<dbReference type="InterPro" id="IPR004089">
    <property type="entry name" value="MCPsignal_dom"/>
</dbReference>
<name>A0ABS9RT60_9GAMM</name>
<evidence type="ECO:0000256" key="9">
    <source>
        <dbReference type="PROSITE-ProRule" id="PRU00284"/>
    </source>
</evidence>
<comment type="similarity">
    <text evidence="8">Belongs to the methyl-accepting chemotaxis (MCP) protein family.</text>
</comment>
<evidence type="ECO:0000256" key="4">
    <source>
        <dbReference type="ARBA" id="ARBA00022692"/>
    </source>
</evidence>
<dbReference type="Gene3D" id="3.30.450.20">
    <property type="entry name" value="PAS domain"/>
    <property type="match status" value="1"/>
</dbReference>
<dbReference type="RefSeq" id="WP_240567747.1">
    <property type="nucleotide sequence ID" value="NZ_JAKVPY010000007.1"/>
</dbReference>
<dbReference type="PANTHER" id="PTHR43531">
    <property type="entry name" value="PROTEIN ICFG"/>
    <property type="match status" value="1"/>
</dbReference>
<evidence type="ECO:0000256" key="2">
    <source>
        <dbReference type="ARBA" id="ARBA00022475"/>
    </source>
</evidence>
<gene>
    <name evidence="13" type="ORF">MKP05_07545</name>
</gene>
<dbReference type="PROSITE" id="PS50111">
    <property type="entry name" value="CHEMOTAXIS_TRANSDUC_2"/>
    <property type="match status" value="1"/>
</dbReference>
<dbReference type="PANTHER" id="PTHR43531:SF14">
    <property type="entry name" value="METHYL-ACCEPTING CHEMOTAXIS PROTEIN I-RELATED"/>
    <property type="match status" value="1"/>
</dbReference>
<keyword evidence="3" id="KW-0488">Methylation</keyword>
<dbReference type="CDD" id="cd11386">
    <property type="entry name" value="MCP_signal"/>
    <property type="match status" value="1"/>
</dbReference>
<evidence type="ECO:0000313" key="13">
    <source>
        <dbReference type="EMBL" id="MCH4562982.1"/>
    </source>
</evidence>
<comment type="subcellular location">
    <subcellularLocation>
        <location evidence="1">Cell membrane</location>
        <topology evidence="1">Multi-pass membrane protein</topology>
    </subcellularLocation>
</comment>
<dbReference type="SUPFAM" id="SSF58104">
    <property type="entry name" value="Methyl-accepting chemotaxis protein (MCP) signaling domain"/>
    <property type="match status" value="1"/>
</dbReference>
<feature type="compositionally biased region" description="Low complexity" evidence="10">
    <location>
        <begin position="545"/>
        <end position="555"/>
    </location>
</feature>
<keyword evidence="4 11" id="KW-0812">Transmembrane</keyword>
<sequence length="555" mass="59649">MSTTEDAMKGPSTTKRLWGLLGIIWLAMLLLVGWGAWEKRQTMLSERKAALGDTIDMAMNAIAGQAERVESGELDEAEARTLAAAMVRDMTYDQGRGYLYVFNEDYELLAHPRLPVGTSVGDFQNEEGRYLFREFLESVRHDDGFVDYLWAHEAQGGLAEKSSFHAFYAPWGWVVGTGVYIDDIDAAFLASLVGNLLALLAVGLPLTGLMGLAIRDISRRLGGDPRYAAEVVSHIADGDLTRDVRLSAGDRQSLLYDIDRMRASLASTIGEIHHSADELNHAVAELAAGNDELATRTEQQAASLAETASSMEQLTATVKQNSEHGEQARELAGSAAQSAERGRQAMTSVIDSMSAINESAGQMTTIVETIDAIAFQTNILALNASVEAARAGEHGRGFAVVAEEVRKLASRSAEAAQEIKGLIGTSDNQVVEGTRQVEETGGIIAGIAREITQLSTLVDEISAASREQSHGIEQVNEAVSQMDRMTQQNAGLVEEHTVASQRLADQGQRLRAHVERFRVAAGQRAAAGSDEARHPALAAPETHRAAAASKALAEA</sequence>
<evidence type="ECO:0000256" key="3">
    <source>
        <dbReference type="ARBA" id="ARBA00022481"/>
    </source>
</evidence>
<keyword evidence="7 9" id="KW-0807">Transducer</keyword>
<proteinExistence type="inferred from homology"/>
<evidence type="ECO:0000256" key="11">
    <source>
        <dbReference type="SAM" id="Phobius"/>
    </source>
</evidence>
<accession>A0ABS9RT60</accession>
<dbReference type="Pfam" id="PF00015">
    <property type="entry name" value="MCPsignal"/>
    <property type="match status" value="1"/>
</dbReference>
<evidence type="ECO:0000256" key="8">
    <source>
        <dbReference type="ARBA" id="ARBA00029447"/>
    </source>
</evidence>
<evidence type="ECO:0000256" key="5">
    <source>
        <dbReference type="ARBA" id="ARBA00022989"/>
    </source>
</evidence>
<feature type="region of interest" description="Disordered" evidence="10">
    <location>
        <begin position="524"/>
        <end position="555"/>
    </location>
</feature>
<feature type="domain" description="Methyl-accepting transducer" evidence="12">
    <location>
        <begin position="275"/>
        <end position="504"/>
    </location>
</feature>
<evidence type="ECO:0000313" key="14">
    <source>
        <dbReference type="Proteomes" id="UP001202117"/>
    </source>
</evidence>
<dbReference type="InterPro" id="IPR051310">
    <property type="entry name" value="MCP_chemotaxis"/>
</dbReference>
<comment type="caution">
    <text evidence="13">The sequence shown here is derived from an EMBL/GenBank/DDBJ whole genome shotgun (WGS) entry which is preliminary data.</text>
</comment>
<keyword evidence="6 11" id="KW-0472">Membrane</keyword>
<dbReference type="InterPro" id="IPR004090">
    <property type="entry name" value="Chemotax_Me-accpt_rcpt"/>
</dbReference>
<keyword evidence="14" id="KW-1185">Reference proteome</keyword>
<evidence type="ECO:0000256" key="7">
    <source>
        <dbReference type="ARBA" id="ARBA00023224"/>
    </source>
</evidence>
<feature type="transmembrane region" description="Helical" evidence="11">
    <location>
        <begin position="187"/>
        <end position="214"/>
    </location>
</feature>
<organism evidence="13 14">
    <name type="scientific">Halomonas flagellata</name>
    <dbReference type="NCBI Taxonomy" id="2920385"/>
    <lineage>
        <taxon>Bacteria</taxon>
        <taxon>Pseudomonadati</taxon>
        <taxon>Pseudomonadota</taxon>
        <taxon>Gammaproteobacteria</taxon>
        <taxon>Oceanospirillales</taxon>
        <taxon>Halomonadaceae</taxon>
        <taxon>Halomonas</taxon>
    </lineage>
</organism>
<dbReference type="Gene3D" id="1.10.287.950">
    <property type="entry name" value="Methyl-accepting chemotaxis protein"/>
    <property type="match status" value="1"/>
</dbReference>
<dbReference type="EMBL" id="JAKVPY010000007">
    <property type="protein sequence ID" value="MCH4562982.1"/>
    <property type="molecule type" value="Genomic_DNA"/>
</dbReference>
<dbReference type="PRINTS" id="PR00260">
    <property type="entry name" value="CHEMTRNSDUCR"/>
</dbReference>
<evidence type="ECO:0000256" key="1">
    <source>
        <dbReference type="ARBA" id="ARBA00004651"/>
    </source>
</evidence>
<dbReference type="InterPro" id="IPR033480">
    <property type="entry name" value="sCache_2"/>
</dbReference>
<reference evidence="13 14" key="1">
    <citation type="submission" date="2022-02" db="EMBL/GenBank/DDBJ databases">
        <title>Halomonas fukangensis sp. nov., a halophilic bacterium isolated from a bulk soil of Kalidium foliatum at Fukang.</title>
        <authorList>
            <person name="Huang Y."/>
        </authorList>
    </citation>
    <scope>NUCLEOTIDE SEQUENCE [LARGE SCALE GENOMIC DNA]</scope>
    <source>
        <strain evidence="13 14">EGI 63088</strain>
    </source>
</reference>
<dbReference type="SMART" id="SM00283">
    <property type="entry name" value="MA"/>
    <property type="match status" value="1"/>
</dbReference>
<dbReference type="Proteomes" id="UP001202117">
    <property type="component" value="Unassembled WGS sequence"/>
</dbReference>
<evidence type="ECO:0000259" key="12">
    <source>
        <dbReference type="PROSITE" id="PS50111"/>
    </source>
</evidence>
<keyword evidence="5 11" id="KW-1133">Transmembrane helix</keyword>
<dbReference type="Pfam" id="PF17200">
    <property type="entry name" value="sCache_2"/>
    <property type="match status" value="1"/>
</dbReference>
<evidence type="ECO:0000256" key="10">
    <source>
        <dbReference type="SAM" id="MobiDB-lite"/>
    </source>
</evidence>
<evidence type="ECO:0000256" key="6">
    <source>
        <dbReference type="ARBA" id="ARBA00023136"/>
    </source>
</evidence>
<dbReference type="SMART" id="SM01049">
    <property type="entry name" value="Cache_2"/>
    <property type="match status" value="1"/>
</dbReference>